<dbReference type="InterPro" id="IPR027417">
    <property type="entry name" value="P-loop_NTPase"/>
</dbReference>
<dbReference type="InterPro" id="IPR001806">
    <property type="entry name" value="Small_GTPase"/>
</dbReference>
<evidence type="ECO:0000256" key="3">
    <source>
        <dbReference type="ARBA" id="ARBA00023134"/>
    </source>
</evidence>
<dbReference type="GO" id="GO:0007018">
    <property type="term" value="P:microtubule-based movement"/>
    <property type="evidence" value="ECO:0007669"/>
    <property type="project" value="UniProtKB-ARBA"/>
</dbReference>
<evidence type="ECO:0000256" key="1">
    <source>
        <dbReference type="ARBA" id="ARBA00006270"/>
    </source>
</evidence>
<dbReference type="InterPro" id="IPR005225">
    <property type="entry name" value="Small_GTP-bd"/>
</dbReference>
<dbReference type="Proteomes" id="UP000265200">
    <property type="component" value="Chromosome 6"/>
</dbReference>
<dbReference type="AlphaFoldDB" id="A0A3P9JE37"/>
<reference evidence="4 5" key="2">
    <citation type="submission" date="2017-04" db="EMBL/GenBank/DDBJ databases">
        <title>CpG methylation of centromeres and impact of large insertions on vertebrate speciation.</title>
        <authorList>
            <person name="Ichikawa K."/>
            <person name="Yoshimura J."/>
            <person name="Morishita S."/>
        </authorList>
    </citation>
    <scope>NUCLEOTIDE SEQUENCE</scope>
    <source>
        <strain evidence="4 5">HSOK</strain>
    </source>
</reference>
<dbReference type="PANTHER" id="PTHR47978">
    <property type="match status" value="1"/>
</dbReference>
<proteinExistence type="inferred from homology"/>
<dbReference type="GO" id="GO:0005929">
    <property type="term" value="C:cilium"/>
    <property type="evidence" value="ECO:0007669"/>
    <property type="project" value="UniProtKB-ARBA"/>
</dbReference>
<accession>A0A3P9JE37</accession>
<reference evidence="4" key="3">
    <citation type="submission" date="2025-08" db="UniProtKB">
        <authorList>
            <consortium name="Ensembl"/>
        </authorList>
    </citation>
    <scope>IDENTIFICATION</scope>
    <source>
        <strain evidence="4">HSOK</strain>
    </source>
</reference>
<dbReference type="PRINTS" id="PR00449">
    <property type="entry name" value="RASTRNSFRMNG"/>
</dbReference>
<comment type="similarity">
    <text evidence="1">Belongs to the small GTPase superfamily. Rab family.</text>
</comment>
<dbReference type="GO" id="GO:0005525">
    <property type="term" value="F:GTP binding"/>
    <property type="evidence" value="ECO:0007669"/>
    <property type="project" value="UniProtKB-KW"/>
</dbReference>
<dbReference type="NCBIfam" id="TIGR00231">
    <property type="entry name" value="small_GTP"/>
    <property type="match status" value="1"/>
</dbReference>
<dbReference type="GO" id="GO:0003924">
    <property type="term" value="F:GTPase activity"/>
    <property type="evidence" value="ECO:0007669"/>
    <property type="project" value="InterPro"/>
</dbReference>
<protein>
    <submittedName>
        <fullName evidence="4">RAB, member of RAS oncogene family-like 2</fullName>
    </submittedName>
</protein>
<dbReference type="Gene3D" id="3.40.50.300">
    <property type="entry name" value="P-loop containing nucleotide triphosphate hydrolases"/>
    <property type="match status" value="1"/>
</dbReference>
<keyword evidence="3" id="KW-0342">GTP-binding</keyword>
<dbReference type="GO" id="GO:0060271">
    <property type="term" value="P:cilium assembly"/>
    <property type="evidence" value="ECO:0007669"/>
    <property type="project" value="UniProtKB-ARBA"/>
</dbReference>
<reference evidence="4" key="4">
    <citation type="submission" date="2025-09" db="UniProtKB">
        <authorList>
            <consortium name="Ensembl"/>
        </authorList>
    </citation>
    <scope>IDENTIFICATION</scope>
    <source>
        <strain evidence="4">HSOK</strain>
    </source>
</reference>
<evidence type="ECO:0000313" key="4">
    <source>
        <dbReference type="Ensembl" id="ENSORLP00015030519.1"/>
    </source>
</evidence>
<dbReference type="FunFam" id="3.40.50.300:FF:000986">
    <property type="entry name" value="rab-like protein 2B isoform X4"/>
    <property type="match status" value="1"/>
</dbReference>
<dbReference type="PROSITE" id="PS51419">
    <property type="entry name" value="RAB"/>
    <property type="match status" value="1"/>
</dbReference>
<dbReference type="SMART" id="SM00175">
    <property type="entry name" value="RAB"/>
    <property type="match status" value="1"/>
</dbReference>
<dbReference type="SMART" id="SM00176">
    <property type="entry name" value="RAN"/>
    <property type="match status" value="1"/>
</dbReference>
<reference key="1">
    <citation type="journal article" date="2007" name="Nature">
        <title>The medaka draft genome and insights into vertebrate genome evolution.</title>
        <authorList>
            <person name="Kasahara M."/>
            <person name="Naruse K."/>
            <person name="Sasaki S."/>
            <person name="Nakatani Y."/>
            <person name="Qu W."/>
            <person name="Ahsan B."/>
            <person name="Yamada T."/>
            <person name="Nagayasu Y."/>
            <person name="Doi K."/>
            <person name="Kasai Y."/>
            <person name="Jindo T."/>
            <person name="Kobayashi D."/>
            <person name="Shimada A."/>
            <person name="Toyoda A."/>
            <person name="Kuroki Y."/>
            <person name="Fujiyama A."/>
            <person name="Sasaki T."/>
            <person name="Shimizu A."/>
            <person name="Asakawa S."/>
            <person name="Shimizu N."/>
            <person name="Hashimoto S."/>
            <person name="Yang J."/>
            <person name="Lee Y."/>
            <person name="Matsushima K."/>
            <person name="Sugano S."/>
            <person name="Sakaizumi M."/>
            <person name="Narita T."/>
            <person name="Ohishi K."/>
            <person name="Haga S."/>
            <person name="Ohta F."/>
            <person name="Nomoto H."/>
            <person name="Nogata K."/>
            <person name="Morishita T."/>
            <person name="Endo T."/>
            <person name="Shin-I T."/>
            <person name="Takeda H."/>
            <person name="Morishita S."/>
            <person name="Kohara Y."/>
        </authorList>
    </citation>
    <scope>NUCLEOTIDE SEQUENCE [LARGE SCALE GENOMIC DNA]</scope>
    <source>
        <strain>Hd-rR</strain>
    </source>
</reference>
<dbReference type="SMART" id="SM00174">
    <property type="entry name" value="RHO"/>
    <property type="match status" value="1"/>
</dbReference>
<evidence type="ECO:0000313" key="5">
    <source>
        <dbReference type="Proteomes" id="UP000265200"/>
    </source>
</evidence>
<dbReference type="Ensembl" id="ENSORLT00015020775.1">
    <property type="protein sequence ID" value="ENSORLP00015030519.1"/>
    <property type="gene ID" value="ENSORLG00015014268.1"/>
</dbReference>
<dbReference type="SMART" id="SM00173">
    <property type="entry name" value="RAS"/>
    <property type="match status" value="1"/>
</dbReference>
<dbReference type="SUPFAM" id="SSF52540">
    <property type="entry name" value="P-loop containing nucleoside triphosphate hydrolases"/>
    <property type="match status" value="1"/>
</dbReference>
<dbReference type="Pfam" id="PF00071">
    <property type="entry name" value="Ras"/>
    <property type="match status" value="1"/>
</dbReference>
<organism evidence="4 5">
    <name type="scientific">Oryzias latipes</name>
    <name type="common">Japanese rice fish</name>
    <name type="synonym">Japanese killifish</name>
    <dbReference type="NCBI Taxonomy" id="8090"/>
    <lineage>
        <taxon>Eukaryota</taxon>
        <taxon>Metazoa</taxon>
        <taxon>Chordata</taxon>
        <taxon>Craniata</taxon>
        <taxon>Vertebrata</taxon>
        <taxon>Euteleostomi</taxon>
        <taxon>Actinopterygii</taxon>
        <taxon>Neopterygii</taxon>
        <taxon>Teleostei</taxon>
        <taxon>Neoteleostei</taxon>
        <taxon>Acanthomorphata</taxon>
        <taxon>Ovalentaria</taxon>
        <taxon>Atherinomorphae</taxon>
        <taxon>Beloniformes</taxon>
        <taxon>Adrianichthyidae</taxon>
        <taxon>Oryziinae</taxon>
        <taxon>Oryzias</taxon>
    </lineage>
</organism>
<sequence length="248" mass="29134">MEAEEMAGDVDHTFDLEKNKYDAEENVKIICLGDSAVGKSKLMERFLMDEYRPQQMSTYALTLYKHTTTLGNKKVLVDFWDTAGQERFQSMHPSYYHNAHACIMVFDVQRKITYKNLSNWFKELREYRPEIPCCVVANKIDADLKITQRSFNFAKKHGLPFYFVSAADGTNVVKMFREMINRALEYKQNPSDFMDEVMQELEVRCSIFYSISVFDYIHYFHKMCSNNASKPNLILDSESICFHMMTRN</sequence>
<keyword evidence="2" id="KW-0547">Nucleotide-binding</keyword>
<evidence type="ECO:0000256" key="2">
    <source>
        <dbReference type="ARBA" id="ARBA00022741"/>
    </source>
</evidence>
<name>A0A3P9JE37_ORYLA</name>